<evidence type="ECO:0000313" key="3">
    <source>
        <dbReference type="Proteomes" id="UP000199370"/>
    </source>
</evidence>
<dbReference type="Proteomes" id="UP000199370">
    <property type="component" value="Unassembled WGS sequence"/>
</dbReference>
<evidence type="ECO:0000256" key="1">
    <source>
        <dbReference type="SAM" id="Phobius"/>
    </source>
</evidence>
<organism evidence="2 3">
    <name type="scientific">Haloarchaeobius iranensis</name>
    <dbReference type="NCBI Taxonomy" id="996166"/>
    <lineage>
        <taxon>Archaea</taxon>
        <taxon>Methanobacteriati</taxon>
        <taxon>Methanobacteriota</taxon>
        <taxon>Stenosarchaea group</taxon>
        <taxon>Halobacteria</taxon>
        <taxon>Halobacteriales</taxon>
        <taxon>Halorubellaceae</taxon>
        <taxon>Haloarchaeobius</taxon>
    </lineage>
</organism>
<protein>
    <recommendedName>
        <fullName evidence="4">Coiled-coil protein</fullName>
    </recommendedName>
</protein>
<sequence length="708" mass="77317">MKGQTRAALGIGALTVLLAAVGAGLFVFAGTQIGVYFVVAGIPVVLLLVAVAYVRGVLSGEDNTGQYVEQRTKQVGESLRDFWRSLSTIEESYPRFDAGTLRSRADSLVSDYEAQGGEFDRSSGSFSVGKGASSGELQELERIDAEVTTLAADRDDQLYDFVRDELDALHGDLLALADADIASDPVAPPEPPTPDEGAPSGLAYWEAVGEDLAEYRTEADATVDEAIARVRDIQRNATDTYDEAAVDRHLEDAEADRRDGEYGHAVDAVLEARATLESELSGSFDKDREDLDAFVDTILDSGAEQYVDAELFDQVRSVQRELDALDSALDVGSLSEHRQTVRTAALDIVSALQREVDRHVERLAGEDLPAGYYSRPAVADEDHGDELRAIGPVRELDREWASVVADLVDAVGTVKTKATVVEAYGDVSETIEQELRRNGSVTADDLPVRNAGQFFGLYFRRNPDVEFDPDEPALHRGDVETYTVDVTVSYDEGSEAKRRATVMLDGGEYDGREVVETHLVGTATFADVPFGEYDLVVAPGEDDYGRVERSVTVEGDSDLSVDLEPVTLVEQLVGDRRDEIAEHVTEFGPRLRDRFDEEGYLSTEMAFPITDDFVPGLLAEWADREGYTVTRTDDGTVIVYDDSQLSQEIMNVIQYNLDEGDRLSYERIRSQYLSVPVPNPVIEELAASTGLSVETTPDSLLKPAGGEA</sequence>
<accession>A0A1G9UAQ1</accession>
<keyword evidence="1" id="KW-0472">Membrane</keyword>
<feature type="transmembrane region" description="Helical" evidence="1">
    <location>
        <begin position="33"/>
        <end position="54"/>
    </location>
</feature>
<dbReference type="OrthoDB" id="204713at2157"/>
<dbReference type="EMBL" id="FNIA01000004">
    <property type="protein sequence ID" value="SDM57019.1"/>
    <property type="molecule type" value="Genomic_DNA"/>
</dbReference>
<name>A0A1G9UAQ1_9EURY</name>
<dbReference type="STRING" id="996166.SAMN05192554_10429"/>
<keyword evidence="1" id="KW-0812">Transmembrane</keyword>
<keyword evidence="1" id="KW-1133">Transmembrane helix</keyword>
<evidence type="ECO:0000313" key="2">
    <source>
        <dbReference type="EMBL" id="SDM57019.1"/>
    </source>
</evidence>
<gene>
    <name evidence="2" type="ORF">SAMN05192554_10429</name>
</gene>
<dbReference type="AlphaFoldDB" id="A0A1G9UAQ1"/>
<dbReference type="RefSeq" id="WP_089731810.1">
    <property type="nucleotide sequence ID" value="NZ_FNIA01000004.1"/>
</dbReference>
<reference evidence="2 3" key="1">
    <citation type="submission" date="2016-10" db="EMBL/GenBank/DDBJ databases">
        <authorList>
            <person name="de Groot N.N."/>
        </authorList>
    </citation>
    <scope>NUCLEOTIDE SEQUENCE [LARGE SCALE GENOMIC DNA]</scope>
    <source>
        <strain evidence="3">EB21,IBRC-M 10013,KCTC 4048</strain>
    </source>
</reference>
<keyword evidence="3" id="KW-1185">Reference proteome</keyword>
<proteinExistence type="predicted"/>
<evidence type="ECO:0008006" key="4">
    <source>
        <dbReference type="Google" id="ProtNLM"/>
    </source>
</evidence>